<keyword evidence="2" id="KW-1185">Reference proteome</keyword>
<proteinExistence type="predicted"/>
<reference evidence="1" key="1">
    <citation type="submission" date="2022-06" db="EMBL/GenBank/DDBJ databases">
        <authorList>
            <person name="Legras J.-L."/>
            <person name="Devillers H."/>
            <person name="Grondin C."/>
        </authorList>
    </citation>
    <scope>NUCLEOTIDE SEQUENCE</scope>
    <source>
        <strain evidence="1">CLIB 1444</strain>
    </source>
</reference>
<protein>
    <submittedName>
        <fullName evidence="1">Uncharacterized protein</fullName>
    </submittedName>
</protein>
<evidence type="ECO:0000313" key="2">
    <source>
        <dbReference type="Proteomes" id="UP001152531"/>
    </source>
</evidence>
<sequence length="370" mass="41367">MQSKSISVNSLIGRDREDPEVPKVDINIRKKSPSKDILKDTPQLNEIGLLKGLEEFKDMKDFPFSESAFLEAVKLKMEQEKTRQEQIKLDIAKKNHDIITAAISANIPGNLIPSMCITSSTEESTSSHHSRSNSVDYNAPPLNYKFGGNAVTSSTAPTQSNSRSSSLAKVPQVNLKSPSSTYRPVRTPLSHQRHYSMPVVQNPSIDLGKIDTQTQQYQQFQNKQKNQVTPPYVGQYPPQLYQYPQMYQYPPQLAVQTPQSSKSPNKSHSRSRSSSTVKSSGKSSTLQSSSSRSNNPPSQESMTSFQHVIQFQHWKPEDPASSYDQPGVSGILPERSHKRHKSNFDNMSVDLGNNPIQEEGDVSMEEEKKS</sequence>
<comment type="caution">
    <text evidence="1">The sequence shown here is derived from an EMBL/GenBank/DDBJ whole genome shotgun (WGS) entry which is preliminary data.</text>
</comment>
<dbReference type="Proteomes" id="UP001152531">
    <property type="component" value="Unassembled WGS sequence"/>
</dbReference>
<organism evidence="1 2">
    <name type="scientific">[Candida] jaroonii</name>
    <dbReference type="NCBI Taxonomy" id="467808"/>
    <lineage>
        <taxon>Eukaryota</taxon>
        <taxon>Fungi</taxon>
        <taxon>Dikarya</taxon>
        <taxon>Ascomycota</taxon>
        <taxon>Saccharomycotina</taxon>
        <taxon>Pichiomycetes</taxon>
        <taxon>Debaryomycetaceae</taxon>
        <taxon>Yamadazyma</taxon>
    </lineage>
</organism>
<gene>
    <name evidence="1" type="ORF">CLIB1444_06S00210</name>
</gene>
<dbReference type="EMBL" id="CALSDN010000006">
    <property type="protein sequence ID" value="CAH6721352.1"/>
    <property type="molecule type" value="Genomic_DNA"/>
</dbReference>
<evidence type="ECO:0000313" key="1">
    <source>
        <dbReference type="EMBL" id="CAH6721352.1"/>
    </source>
</evidence>
<accession>A0ACA9Y950</accession>
<name>A0ACA9Y950_9ASCO</name>